<proteinExistence type="predicted"/>
<dbReference type="PANTHER" id="PTHR36933">
    <property type="entry name" value="SLL0788 PROTEIN"/>
    <property type="match status" value="1"/>
</dbReference>
<evidence type="ECO:0000313" key="3">
    <source>
        <dbReference type="EMBL" id="CAA9395076.1"/>
    </source>
</evidence>
<keyword evidence="1" id="KW-1133">Transmembrane helix</keyword>
<accession>A0A6J4NXB0</accession>
<dbReference type="AlphaFoldDB" id="A0A6J4NXB0"/>
<gene>
    <name evidence="3" type="ORF">AVDCRST_MAG66-1285</name>
</gene>
<sequence>MSVDTPLAPPDVDGPPPAQPRWVRPAVAAGLAVVLLLVGATVGMVLRLPAGQAEPGPVDVGFAQDMSVHHRQAVTMAAWERDHTTDPELQQLATDVERTQNNQVGQMQGWLSLWDAPQLPLGGRYMAWMDGAPHGHGAVDVADAPAPGAAAMPGMASTEELARLRAATGPELDVLFLQLMLRHHQGGAEMLRYGAENASVPQVRNLAAQMLSSQGSEVDYLTRLLTERGGTPLPL</sequence>
<dbReference type="EMBL" id="CADCUS010000164">
    <property type="protein sequence ID" value="CAA9395076.1"/>
    <property type="molecule type" value="Genomic_DNA"/>
</dbReference>
<evidence type="ECO:0000256" key="1">
    <source>
        <dbReference type="SAM" id="Phobius"/>
    </source>
</evidence>
<name>A0A6J4NXB0_9PSEU</name>
<keyword evidence="1" id="KW-0472">Membrane</keyword>
<dbReference type="InterPro" id="IPR012347">
    <property type="entry name" value="Ferritin-like"/>
</dbReference>
<feature type="transmembrane region" description="Helical" evidence="1">
    <location>
        <begin position="26"/>
        <end position="46"/>
    </location>
</feature>
<dbReference type="PANTHER" id="PTHR36933:SF1">
    <property type="entry name" value="SLL0788 PROTEIN"/>
    <property type="match status" value="1"/>
</dbReference>
<protein>
    <recommendedName>
        <fullName evidence="2">DUF305 domain-containing protein</fullName>
    </recommendedName>
</protein>
<dbReference type="InterPro" id="IPR005183">
    <property type="entry name" value="DUF305_CopM-like"/>
</dbReference>
<dbReference type="Pfam" id="PF03713">
    <property type="entry name" value="DUF305"/>
    <property type="match status" value="1"/>
</dbReference>
<feature type="domain" description="DUF305" evidence="2">
    <location>
        <begin position="59"/>
        <end position="225"/>
    </location>
</feature>
<evidence type="ECO:0000259" key="2">
    <source>
        <dbReference type="Pfam" id="PF03713"/>
    </source>
</evidence>
<keyword evidence="1" id="KW-0812">Transmembrane</keyword>
<reference evidence="3" key="1">
    <citation type="submission" date="2020-02" db="EMBL/GenBank/DDBJ databases">
        <authorList>
            <person name="Meier V. D."/>
        </authorList>
    </citation>
    <scope>NUCLEOTIDE SEQUENCE</scope>
    <source>
        <strain evidence="3">AVDCRST_MAG66</strain>
    </source>
</reference>
<dbReference type="Gene3D" id="1.20.1260.10">
    <property type="match status" value="1"/>
</dbReference>
<organism evidence="3">
    <name type="scientific">uncultured Pseudonocardia sp</name>
    <dbReference type="NCBI Taxonomy" id="211455"/>
    <lineage>
        <taxon>Bacteria</taxon>
        <taxon>Bacillati</taxon>
        <taxon>Actinomycetota</taxon>
        <taxon>Actinomycetes</taxon>
        <taxon>Pseudonocardiales</taxon>
        <taxon>Pseudonocardiaceae</taxon>
        <taxon>Pseudonocardia</taxon>
        <taxon>environmental samples</taxon>
    </lineage>
</organism>